<evidence type="ECO:0000256" key="1">
    <source>
        <dbReference type="ARBA" id="ARBA00022598"/>
    </source>
</evidence>
<keyword evidence="3" id="KW-0443">Lipid metabolism</keyword>
<reference evidence="7" key="1">
    <citation type="submission" date="2022-01" db="EMBL/GenBank/DDBJ databases">
        <authorList>
            <person name="King R."/>
        </authorList>
    </citation>
    <scope>NUCLEOTIDE SEQUENCE</scope>
</reference>
<organism evidence="7 8">
    <name type="scientific">Psylliodes chrysocephalus</name>
    <dbReference type="NCBI Taxonomy" id="3402493"/>
    <lineage>
        <taxon>Eukaryota</taxon>
        <taxon>Metazoa</taxon>
        <taxon>Ecdysozoa</taxon>
        <taxon>Arthropoda</taxon>
        <taxon>Hexapoda</taxon>
        <taxon>Insecta</taxon>
        <taxon>Pterygota</taxon>
        <taxon>Neoptera</taxon>
        <taxon>Endopterygota</taxon>
        <taxon>Coleoptera</taxon>
        <taxon>Polyphaga</taxon>
        <taxon>Cucujiformia</taxon>
        <taxon>Chrysomeloidea</taxon>
        <taxon>Chrysomelidae</taxon>
        <taxon>Galerucinae</taxon>
        <taxon>Alticini</taxon>
        <taxon>Psylliodes</taxon>
    </lineage>
</organism>
<dbReference type="Gene3D" id="3.40.50.12780">
    <property type="entry name" value="N-terminal domain of ligase-like"/>
    <property type="match status" value="1"/>
</dbReference>
<keyword evidence="5" id="KW-0732">Signal</keyword>
<keyword evidence="2" id="KW-0276">Fatty acid metabolism</keyword>
<feature type="signal peptide" evidence="5">
    <location>
        <begin position="1"/>
        <end position="20"/>
    </location>
</feature>
<feature type="domain" description="AMP-dependent synthetase/ligase" evidence="6">
    <location>
        <begin position="106"/>
        <end position="523"/>
    </location>
</feature>
<evidence type="ECO:0000256" key="4">
    <source>
        <dbReference type="ARBA" id="ARBA00026121"/>
    </source>
</evidence>
<dbReference type="EMBL" id="OV651819">
    <property type="protein sequence ID" value="CAH1112858.1"/>
    <property type="molecule type" value="Genomic_DNA"/>
</dbReference>
<accession>A0A9P0D114</accession>
<dbReference type="InterPro" id="IPR042099">
    <property type="entry name" value="ANL_N_sf"/>
</dbReference>
<dbReference type="SUPFAM" id="SSF56801">
    <property type="entry name" value="Acetyl-CoA synthetase-like"/>
    <property type="match status" value="1"/>
</dbReference>
<dbReference type="InterPro" id="IPR000873">
    <property type="entry name" value="AMP-dep_synth/lig_dom"/>
</dbReference>
<dbReference type="Pfam" id="PF00501">
    <property type="entry name" value="AMP-binding"/>
    <property type="match status" value="1"/>
</dbReference>
<feature type="chain" id="PRO_5040200878" description="long-chain-fatty-acid--CoA ligase" evidence="5">
    <location>
        <begin position="21"/>
        <end position="714"/>
    </location>
</feature>
<dbReference type="Proteomes" id="UP001153636">
    <property type="component" value="Chromosome 7"/>
</dbReference>
<keyword evidence="8" id="KW-1185">Reference proteome</keyword>
<dbReference type="GO" id="GO:0004467">
    <property type="term" value="F:long-chain fatty acid-CoA ligase activity"/>
    <property type="evidence" value="ECO:0007669"/>
    <property type="project" value="UniProtKB-EC"/>
</dbReference>
<protein>
    <recommendedName>
        <fullName evidence="4">long-chain-fatty-acid--CoA ligase</fullName>
        <ecNumber evidence="4">6.2.1.3</ecNumber>
    </recommendedName>
</protein>
<dbReference type="EC" id="6.2.1.3" evidence="4"/>
<proteinExistence type="predicted"/>
<dbReference type="GO" id="GO:0016020">
    <property type="term" value="C:membrane"/>
    <property type="evidence" value="ECO:0007669"/>
    <property type="project" value="TreeGrafter"/>
</dbReference>
<gene>
    <name evidence="7" type="ORF">PSYICH_LOCUS13711</name>
</gene>
<evidence type="ECO:0000259" key="6">
    <source>
        <dbReference type="Pfam" id="PF00501"/>
    </source>
</evidence>
<keyword evidence="1" id="KW-0436">Ligase</keyword>
<evidence type="ECO:0000256" key="5">
    <source>
        <dbReference type="SAM" id="SignalP"/>
    </source>
</evidence>
<dbReference type="Pfam" id="PF23562">
    <property type="entry name" value="AMP-binding_C_3"/>
    <property type="match status" value="1"/>
</dbReference>
<dbReference type="OrthoDB" id="3633556at2759"/>
<dbReference type="GO" id="GO:0005783">
    <property type="term" value="C:endoplasmic reticulum"/>
    <property type="evidence" value="ECO:0007669"/>
    <property type="project" value="TreeGrafter"/>
</dbReference>
<dbReference type="PANTHER" id="PTHR43272">
    <property type="entry name" value="LONG-CHAIN-FATTY-ACID--COA LIGASE"/>
    <property type="match status" value="1"/>
</dbReference>
<evidence type="ECO:0000256" key="3">
    <source>
        <dbReference type="ARBA" id="ARBA00023098"/>
    </source>
</evidence>
<evidence type="ECO:0000313" key="8">
    <source>
        <dbReference type="Proteomes" id="UP001153636"/>
    </source>
</evidence>
<dbReference type="AlphaFoldDB" id="A0A9P0D114"/>
<name>A0A9P0D114_9CUCU</name>
<dbReference type="PANTHER" id="PTHR43272:SF32">
    <property type="entry name" value="AMP-DEPENDENT SYNTHETASE_LIGASE DOMAIN-CONTAINING PROTEIN"/>
    <property type="match status" value="1"/>
</dbReference>
<sequence length="714" mass="79139">MDNRIAKLFLTLLILRRLQGCAVRFSSSQKADFFFTGAGVNVKKSFINTMENYTEMAQETYNDGPDQIVPAENYICTDPAGYVRLRIPENGKAIETIKPISVPGLLQKTAKEHPDTVALARKINGVWEKTTFKEYHAQVRTCAKGFIKLGLEKNHSVCILGFNSPEWFISDLAAIFAGGIAVGVYTTNSAEACYYCAENSRANIVVVEDQKQLEKILEIRSRLPNLKAIVQYSGEPTNPDVISWKRLMEIGAAEADESLDQVLKQIAVNQCCTLVYTSGTVGNPKGVMLSHDNLTWDALCIVERLGIIAGDGEVLVSYLPLSHVAAQVVDIYITMSTASTIYFADKDALKGTLINTLLEVQPTKFLGVPRVFEKIYEKMMQIASKSGVLRKYISTWAKKQALQHHIDNINGIKSYTWGYSFARTMLFSKVKAALGFSRCTYFCSAAAPLAVEIKKYFYSLDIPIMECFGMSEASGGHTVCCEGATNFESIGMTLPGMKTKIHNEEDGQGEICMYGRHVFMGYLNELAKTEETLDEDGWLHTGDLGRIDEKGFVYITGRQKELLVTAGGENIPPVHIEQQVKAELPHVSNAFLIGDKRKFLSVLLTLKTEVDAQTGAPTDELIPSVQQWLASLGCPAQTVKQVLEAGPDKRLMDVLMQAIERVNSKATSNAQTIKKISLLPADFSIPTGELGPTMKVKRRIVEQKYEDIIEKMYL</sequence>
<evidence type="ECO:0000256" key="2">
    <source>
        <dbReference type="ARBA" id="ARBA00022832"/>
    </source>
</evidence>
<evidence type="ECO:0000313" key="7">
    <source>
        <dbReference type="EMBL" id="CAH1112858.1"/>
    </source>
</evidence>